<dbReference type="EMBL" id="DXDC01000089">
    <property type="protein sequence ID" value="HIY65229.1"/>
    <property type="molecule type" value="Genomic_DNA"/>
</dbReference>
<dbReference type="InterPro" id="IPR022742">
    <property type="entry name" value="Hydrolase_4"/>
</dbReference>
<evidence type="ECO:0000313" key="3">
    <source>
        <dbReference type="Proteomes" id="UP000824005"/>
    </source>
</evidence>
<reference evidence="2" key="2">
    <citation type="submission" date="2021-04" db="EMBL/GenBank/DDBJ databases">
        <authorList>
            <person name="Gilroy R."/>
        </authorList>
    </citation>
    <scope>NUCLEOTIDE SEQUENCE</scope>
    <source>
        <strain evidence="2">ChiGjej1B1-98</strain>
    </source>
</reference>
<dbReference type="GO" id="GO:0016787">
    <property type="term" value="F:hydrolase activity"/>
    <property type="evidence" value="ECO:0007669"/>
    <property type="project" value="UniProtKB-KW"/>
</dbReference>
<dbReference type="InterPro" id="IPR029058">
    <property type="entry name" value="AB_hydrolase_fold"/>
</dbReference>
<dbReference type="InterPro" id="IPR051044">
    <property type="entry name" value="MAG_DAG_Lipase"/>
</dbReference>
<evidence type="ECO:0000313" key="2">
    <source>
        <dbReference type="EMBL" id="HIY65229.1"/>
    </source>
</evidence>
<dbReference type="AlphaFoldDB" id="A0A9D1YSY3"/>
<keyword evidence="2" id="KW-0378">Hydrolase</keyword>
<evidence type="ECO:0000259" key="1">
    <source>
        <dbReference type="Pfam" id="PF12146"/>
    </source>
</evidence>
<dbReference type="Gene3D" id="3.40.50.1820">
    <property type="entry name" value="alpha/beta hydrolase"/>
    <property type="match status" value="1"/>
</dbReference>
<dbReference type="SUPFAM" id="SSF53474">
    <property type="entry name" value="alpha/beta-Hydrolases"/>
    <property type="match status" value="1"/>
</dbReference>
<accession>A0A9D1YSY3</accession>
<feature type="domain" description="Serine aminopeptidase S33" evidence="1">
    <location>
        <begin position="30"/>
        <end position="271"/>
    </location>
</feature>
<dbReference type="PANTHER" id="PTHR11614">
    <property type="entry name" value="PHOSPHOLIPASE-RELATED"/>
    <property type="match status" value="1"/>
</dbReference>
<name>A0A9D1YSY3_9MICO</name>
<reference evidence="2" key="1">
    <citation type="journal article" date="2021" name="PeerJ">
        <title>Extensive microbial diversity within the chicken gut microbiome revealed by metagenomics and culture.</title>
        <authorList>
            <person name="Gilroy R."/>
            <person name="Ravi A."/>
            <person name="Getino M."/>
            <person name="Pursley I."/>
            <person name="Horton D.L."/>
            <person name="Alikhan N.F."/>
            <person name="Baker D."/>
            <person name="Gharbi K."/>
            <person name="Hall N."/>
            <person name="Watson M."/>
            <person name="Adriaenssens E.M."/>
            <person name="Foster-Nyarko E."/>
            <person name="Jarju S."/>
            <person name="Secka A."/>
            <person name="Antonio M."/>
            <person name="Oren A."/>
            <person name="Chaudhuri R.R."/>
            <person name="La Ragione R."/>
            <person name="Hildebrand F."/>
            <person name="Pallen M.J."/>
        </authorList>
    </citation>
    <scope>NUCLEOTIDE SEQUENCE</scope>
    <source>
        <strain evidence="2">ChiGjej1B1-98</strain>
    </source>
</reference>
<organism evidence="2 3">
    <name type="scientific">Candidatus Agrococcus pullicola</name>
    <dbReference type="NCBI Taxonomy" id="2838429"/>
    <lineage>
        <taxon>Bacteria</taxon>
        <taxon>Bacillati</taxon>
        <taxon>Actinomycetota</taxon>
        <taxon>Actinomycetes</taxon>
        <taxon>Micrococcales</taxon>
        <taxon>Microbacteriaceae</taxon>
        <taxon>Agrococcus</taxon>
    </lineage>
</organism>
<sequence>MPQFDVVRREARLAMDDGVELYRYEWTPAKPVAQILLLHGVAEHALRYEHVAQFFANNGYRVVSYDQRGHGATGIRQHKGDTSKLGKLGAGGVRRVRRDLAEMLRLVRADHPDLPLGLIAHSWGSLTTQALLNEDASLVDAVVLTGTAWRRIGHMNSGDLNKRHAHLGDTGGEWLTRDEGMVQAWVDDPLAFEARVQQLFGAVEAAKLLGRPAKRLSADVPLLITSGSDDSLSNPTSLGKLAEDYRQRSGLSDVTLAIFPGARHEIFNETNRGEVMEFIEQWLASKLLQRPRA</sequence>
<comment type="caution">
    <text evidence="2">The sequence shown here is derived from an EMBL/GenBank/DDBJ whole genome shotgun (WGS) entry which is preliminary data.</text>
</comment>
<gene>
    <name evidence="2" type="ORF">H9830_03000</name>
</gene>
<protein>
    <submittedName>
        <fullName evidence="2">Alpha/beta hydrolase</fullName>
    </submittedName>
</protein>
<proteinExistence type="predicted"/>
<dbReference type="Pfam" id="PF12146">
    <property type="entry name" value="Hydrolase_4"/>
    <property type="match status" value="1"/>
</dbReference>
<dbReference type="Proteomes" id="UP000824005">
    <property type="component" value="Unassembled WGS sequence"/>
</dbReference>